<keyword evidence="6" id="KW-0547">Nucleotide-binding</keyword>
<keyword evidence="1 6" id="KW-0808">Transferase</keyword>
<dbReference type="GO" id="GO:0046872">
    <property type="term" value="F:metal ion binding"/>
    <property type="evidence" value="ECO:0007669"/>
    <property type="project" value="UniProtKB-UniRule"/>
</dbReference>
<dbReference type="InterPro" id="IPR017438">
    <property type="entry name" value="ATP-NAD_kinase_N"/>
</dbReference>
<evidence type="ECO:0000256" key="2">
    <source>
        <dbReference type="ARBA" id="ARBA00022777"/>
    </source>
</evidence>
<dbReference type="GO" id="GO:0006741">
    <property type="term" value="P:NADP+ biosynthetic process"/>
    <property type="evidence" value="ECO:0007669"/>
    <property type="project" value="UniProtKB-UniRule"/>
</dbReference>
<gene>
    <name evidence="6" type="primary">nadK</name>
    <name evidence="7" type="ORF">SAMN05444273_104222</name>
</gene>
<dbReference type="GO" id="GO:0005737">
    <property type="term" value="C:cytoplasm"/>
    <property type="evidence" value="ECO:0007669"/>
    <property type="project" value="UniProtKB-SubCell"/>
</dbReference>
<reference evidence="8" key="1">
    <citation type="submission" date="2016-11" db="EMBL/GenBank/DDBJ databases">
        <authorList>
            <person name="Varghese N."/>
            <person name="Submissions S."/>
        </authorList>
    </citation>
    <scope>NUCLEOTIDE SEQUENCE [LARGE SCALE GENOMIC DNA]</scope>
    <source>
        <strain evidence="8">DSM 100566</strain>
    </source>
</reference>
<dbReference type="Proteomes" id="UP000184144">
    <property type="component" value="Unassembled WGS sequence"/>
</dbReference>
<comment type="subcellular location">
    <subcellularLocation>
        <location evidence="6">Cytoplasm</location>
    </subcellularLocation>
</comment>
<feature type="binding site" evidence="6">
    <location>
        <begin position="156"/>
        <end position="161"/>
    </location>
    <ligand>
        <name>NAD(+)</name>
        <dbReference type="ChEBI" id="CHEBI:57540"/>
    </ligand>
</feature>
<evidence type="ECO:0000256" key="5">
    <source>
        <dbReference type="ARBA" id="ARBA00047925"/>
    </source>
</evidence>
<dbReference type="GO" id="GO:0005524">
    <property type="term" value="F:ATP binding"/>
    <property type="evidence" value="ECO:0007669"/>
    <property type="project" value="UniProtKB-KW"/>
</dbReference>
<accession>A0A1M4ZKS0</accession>
<keyword evidence="3 6" id="KW-0521">NADP</keyword>
<comment type="function">
    <text evidence="6">Involved in the regulation of the intracellular balance of NAD and NADP, and is a key enzyme in the biosynthesis of NADP. Catalyzes specifically the phosphorylation on 2'-hydroxyl of the adenosine moiety of NAD to yield NADP.</text>
</comment>
<evidence type="ECO:0000313" key="7">
    <source>
        <dbReference type="EMBL" id="SHF18545.1"/>
    </source>
</evidence>
<dbReference type="InterPro" id="IPR016064">
    <property type="entry name" value="NAD/diacylglycerol_kinase_sf"/>
</dbReference>
<dbReference type="OrthoDB" id="9774737at2"/>
<dbReference type="Pfam" id="PF01513">
    <property type="entry name" value="NAD_kinase"/>
    <property type="match status" value="1"/>
</dbReference>
<organism evidence="7 8">
    <name type="scientific">Litoreibacter ascidiaceicola</name>
    <dbReference type="NCBI Taxonomy" id="1486859"/>
    <lineage>
        <taxon>Bacteria</taxon>
        <taxon>Pseudomonadati</taxon>
        <taxon>Pseudomonadota</taxon>
        <taxon>Alphaproteobacteria</taxon>
        <taxon>Rhodobacterales</taxon>
        <taxon>Roseobacteraceae</taxon>
        <taxon>Litoreibacter</taxon>
    </lineage>
</organism>
<sequence length="255" mass="27794">MLDVNKISFLASDTDVACEARAAMVDTYGDTPLEEAGVIVALGGDGFMLQTLHATQHLDTPVYGMNCGTVGFLMNEYHEPKLRERLAEAVEEDINPLRMKAIREDGTVHEALAINEVSLLRAGSQAAKLRIFVDGRERLEELVCDGALVSTPAGSTAYNYSAHGPILPIGSEVLALTAMSAFRPRRWRGALLPKSAKVRFDVLQPKKRPVMADADGRSAGNVVSVEITSEPNVTHRILFDPGHGLEERLIREQFA</sequence>
<evidence type="ECO:0000256" key="6">
    <source>
        <dbReference type="HAMAP-Rule" id="MF_00361"/>
    </source>
</evidence>
<dbReference type="EC" id="2.7.1.23" evidence="6"/>
<dbReference type="STRING" id="1486859.SAMN05444273_104222"/>
<dbReference type="HAMAP" id="MF_00361">
    <property type="entry name" value="NAD_kinase"/>
    <property type="match status" value="1"/>
</dbReference>
<keyword evidence="4 6" id="KW-0520">NAD</keyword>
<evidence type="ECO:0000256" key="4">
    <source>
        <dbReference type="ARBA" id="ARBA00023027"/>
    </source>
</evidence>
<name>A0A1M4ZKS0_9RHOB</name>
<feature type="binding site" evidence="6">
    <location>
        <begin position="115"/>
        <end position="116"/>
    </location>
    <ligand>
        <name>NAD(+)</name>
        <dbReference type="ChEBI" id="CHEBI:57540"/>
    </ligand>
</feature>
<feature type="active site" description="Proton acceptor" evidence="6">
    <location>
        <position position="45"/>
    </location>
</feature>
<comment type="caution">
    <text evidence="6">Lacks conserved residue(s) required for the propagation of feature annotation.</text>
</comment>
<dbReference type="Gene3D" id="3.40.50.10330">
    <property type="entry name" value="Probable inorganic polyphosphate/atp-NAD kinase, domain 1"/>
    <property type="match status" value="1"/>
</dbReference>
<comment type="similarity">
    <text evidence="6">Belongs to the NAD kinase family.</text>
</comment>
<feature type="binding site" evidence="6">
    <location>
        <begin position="45"/>
        <end position="46"/>
    </location>
    <ligand>
        <name>NAD(+)</name>
        <dbReference type="ChEBI" id="CHEBI:57540"/>
    </ligand>
</feature>
<dbReference type="InterPro" id="IPR002504">
    <property type="entry name" value="NADK"/>
</dbReference>
<evidence type="ECO:0000256" key="3">
    <source>
        <dbReference type="ARBA" id="ARBA00022857"/>
    </source>
</evidence>
<dbReference type="GO" id="GO:0003951">
    <property type="term" value="F:NAD+ kinase activity"/>
    <property type="evidence" value="ECO:0007669"/>
    <property type="project" value="UniProtKB-UniRule"/>
</dbReference>
<dbReference type="RefSeq" id="WP_073143451.1">
    <property type="nucleotide sequence ID" value="NZ_FQUV01000004.1"/>
</dbReference>
<keyword evidence="8" id="KW-1185">Reference proteome</keyword>
<feature type="binding site" evidence="6">
    <location>
        <position position="145"/>
    </location>
    <ligand>
        <name>NAD(+)</name>
        <dbReference type="ChEBI" id="CHEBI:57540"/>
    </ligand>
</feature>
<dbReference type="InterPro" id="IPR017437">
    <property type="entry name" value="ATP-NAD_kinase_PpnK-typ_C"/>
</dbReference>
<dbReference type="GO" id="GO:0051287">
    <property type="term" value="F:NAD binding"/>
    <property type="evidence" value="ECO:0007669"/>
    <property type="project" value="UniProtKB-ARBA"/>
</dbReference>
<feature type="binding site" evidence="6">
    <location>
        <position position="153"/>
    </location>
    <ligand>
        <name>NAD(+)</name>
        <dbReference type="ChEBI" id="CHEBI:57540"/>
    </ligand>
</feature>
<dbReference type="AlphaFoldDB" id="A0A1M4ZKS0"/>
<evidence type="ECO:0000256" key="1">
    <source>
        <dbReference type="ARBA" id="ARBA00022679"/>
    </source>
</evidence>
<keyword evidence="6" id="KW-0067">ATP-binding</keyword>
<dbReference type="PANTHER" id="PTHR20275">
    <property type="entry name" value="NAD KINASE"/>
    <property type="match status" value="1"/>
</dbReference>
<protein>
    <recommendedName>
        <fullName evidence="6">NAD kinase</fullName>
        <ecNumber evidence="6">2.7.1.23</ecNumber>
    </recommendedName>
    <alternativeName>
        <fullName evidence="6">ATP-dependent NAD kinase</fullName>
    </alternativeName>
</protein>
<proteinExistence type="inferred from homology"/>
<dbReference type="Gene3D" id="2.60.200.30">
    <property type="entry name" value="Probable inorganic polyphosphate/atp-NAD kinase, domain 2"/>
    <property type="match status" value="1"/>
</dbReference>
<keyword evidence="6" id="KW-0963">Cytoplasm</keyword>
<dbReference type="NCBIfam" id="NF003406">
    <property type="entry name" value="PRK04761.1"/>
    <property type="match status" value="1"/>
</dbReference>
<evidence type="ECO:0000313" key="8">
    <source>
        <dbReference type="Proteomes" id="UP000184144"/>
    </source>
</evidence>
<dbReference type="PANTHER" id="PTHR20275:SF0">
    <property type="entry name" value="NAD KINASE"/>
    <property type="match status" value="1"/>
</dbReference>
<dbReference type="GO" id="GO:0019674">
    <property type="term" value="P:NAD+ metabolic process"/>
    <property type="evidence" value="ECO:0007669"/>
    <property type="project" value="InterPro"/>
</dbReference>
<dbReference type="Pfam" id="PF20143">
    <property type="entry name" value="NAD_kinase_C"/>
    <property type="match status" value="1"/>
</dbReference>
<keyword evidence="2 6" id="KW-0418">Kinase</keyword>
<comment type="cofactor">
    <cofactor evidence="6">
        <name>a divalent metal cation</name>
        <dbReference type="ChEBI" id="CHEBI:60240"/>
    </cofactor>
</comment>
<dbReference type="EMBL" id="FQUV01000004">
    <property type="protein sequence ID" value="SHF18545.1"/>
    <property type="molecule type" value="Genomic_DNA"/>
</dbReference>
<dbReference type="SUPFAM" id="SSF111331">
    <property type="entry name" value="NAD kinase/diacylglycerol kinase-like"/>
    <property type="match status" value="1"/>
</dbReference>
<comment type="catalytic activity">
    <reaction evidence="5 6">
        <text>NAD(+) + ATP = ADP + NADP(+) + H(+)</text>
        <dbReference type="Rhea" id="RHEA:18629"/>
        <dbReference type="ChEBI" id="CHEBI:15378"/>
        <dbReference type="ChEBI" id="CHEBI:30616"/>
        <dbReference type="ChEBI" id="CHEBI:57540"/>
        <dbReference type="ChEBI" id="CHEBI:58349"/>
        <dbReference type="ChEBI" id="CHEBI:456216"/>
        <dbReference type="EC" id="2.7.1.23"/>
    </reaction>
</comment>